<dbReference type="AlphaFoldDB" id="A0AAV4S634"/>
<name>A0AAV4S634_CAEEX</name>
<evidence type="ECO:0000313" key="2">
    <source>
        <dbReference type="Proteomes" id="UP001054945"/>
    </source>
</evidence>
<proteinExistence type="predicted"/>
<evidence type="ECO:0000313" key="1">
    <source>
        <dbReference type="EMBL" id="GIY28404.1"/>
    </source>
</evidence>
<reference evidence="1 2" key="1">
    <citation type="submission" date="2021-06" db="EMBL/GenBank/DDBJ databases">
        <title>Caerostris extrusa draft genome.</title>
        <authorList>
            <person name="Kono N."/>
            <person name="Arakawa K."/>
        </authorList>
    </citation>
    <scope>NUCLEOTIDE SEQUENCE [LARGE SCALE GENOMIC DNA]</scope>
</reference>
<dbReference type="Proteomes" id="UP001054945">
    <property type="component" value="Unassembled WGS sequence"/>
</dbReference>
<sequence>MVLCITICDTAYIVTEKRAWCCHPFSAKTGKKRKLPLQVCKDSVTAARVSVMDSVTATQARLLVWAPEMAD</sequence>
<gene>
    <name evidence="1" type="ORF">CEXT_377671</name>
</gene>
<dbReference type="EMBL" id="BPLR01008943">
    <property type="protein sequence ID" value="GIY28404.1"/>
    <property type="molecule type" value="Genomic_DNA"/>
</dbReference>
<organism evidence="1 2">
    <name type="scientific">Caerostris extrusa</name>
    <name type="common">Bark spider</name>
    <name type="synonym">Caerostris bankana</name>
    <dbReference type="NCBI Taxonomy" id="172846"/>
    <lineage>
        <taxon>Eukaryota</taxon>
        <taxon>Metazoa</taxon>
        <taxon>Ecdysozoa</taxon>
        <taxon>Arthropoda</taxon>
        <taxon>Chelicerata</taxon>
        <taxon>Arachnida</taxon>
        <taxon>Araneae</taxon>
        <taxon>Araneomorphae</taxon>
        <taxon>Entelegynae</taxon>
        <taxon>Araneoidea</taxon>
        <taxon>Araneidae</taxon>
        <taxon>Caerostris</taxon>
    </lineage>
</organism>
<protein>
    <submittedName>
        <fullName evidence="1">Uncharacterized protein</fullName>
    </submittedName>
</protein>
<accession>A0AAV4S634</accession>
<comment type="caution">
    <text evidence="1">The sequence shown here is derived from an EMBL/GenBank/DDBJ whole genome shotgun (WGS) entry which is preliminary data.</text>
</comment>
<keyword evidence="2" id="KW-1185">Reference proteome</keyword>